<evidence type="ECO:0008006" key="3">
    <source>
        <dbReference type="Google" id="ProtNLM"/>
    </source>
</evidence>
<dbReference type="Pfam" id="PF11209">
    <property type="entry name" value="LmeA"/>
    <property type="match status" value="1"/>
</dbReference>
<dbReference type="STRING" id="497965.Cyan7822_1496"/>
<protein>
    <recommendedName>
        <fullName evidence="3">DUF2993 domain-containing protein</fullName>
    </recommendedName>
</protein>
<reference evidence="2" key="1">
    <citation type="journal article" date="2011" name="MBio">
        <title>Novel metabolic attributes of the genus Cyanothece, comprising a group of unicellular nitrogen-fixing Cyanobacteria.</title>
        <authorList>
            <person name="Bandyopadhyay A."/>
            <person name="Elvitigala T."/>
            <person name="Welsh E."/>
            <person name="Stockel J."/>
            <person name="Liberton M."/>
            <person name="Min H."/>
            <person name="Sherman L.A."/>
            <person name="Pakrasi H.B."/>
        </authorList>
    </citation>
    <scope>NUCLEOTIDE SEQUENCE [LARGE SCALE GENOMIC DNA]</scope>
    <source>
        <strain evidence="2">PCC 7822</strain>
    </source>
</reference>
<dbReference type="InterPro" id="IPR021373">
    <property type="entry name" value="DUF2993"/>
</dbReference>
<dbReference type="OrthoDB" id="420681at2"/>
<accession>E0U5A2</accession>
<dbReference type="HOGENOM" id="CLU_092370_1_0_3"/>
<evidence type="ECO:0000313" key="1">
    <source>
        <dbReference type="EMBL" id="ADN13492.1"/>
    </source>
</evidence>
<sequence length="248" mass="27855">MSQDNADLGEKALSKVAEMGIKSQLDEVEDINVDVKTDPLKAMQGQVDAVSIQGKGMVMQEDLRVEKMRLETDSIAINPLKLAIGQIELTHPTEAKAQVILTEVDINRAFNSDYLHQKLQENLKITVDGKPVTLDAQKIEFRLPEDNKIFLEAQIVWPETGENREIAFTAEPHISSDHQQVKLDHIEYTKGEDLSSEVTDALLKQTHDLLDLSNFELEGMQLYLTELKVSPGKMTLICQAQIENFNSN</sequence>
<dbReference type="Proteomes" id="UP000008206">
    <property type="component" value="Chromosome"/>
</dbReference>
<organism evidence="1 2">
    <name type="scientific">Gloeothece verrucosa (strain PCC 7822)</name>
    <name type="common">Cyanothece sp. (strain PCC 7822)</name>
    <dbReference type="NCBI Taxonomy" id="497965"/>
    <lineage>
        <taxon>Bacteria</taxon>
        <taxon>Bacillati</taxon>
        <taxon>Cyanobacteriota</taxon>
        <taxon>Cyanophyceae</taxon>
        <taxon>Oscillatoriophycideae</taxon>
        <taxon>Chroococcales</taxon>
        <taxon>Aphanothecaceae</taxon>
        <taxon>Gloeothece</taxon>
        <taxon>Gloeothece verrucosa</taxon>
    </lineage>
</organism>
<dbReference type="RefSeq" id="WP_013321599.1">
    <property type="nucleotide sequence ID" value="NC_014501.1"/>
</dbReference>
<dbReference type="KEGG" id="cyj:Cyan7822_1496"/>
<evidence type="ECO:0000313" key="2">
    <source>
        <dbReference type="Proteomes" id="UP000008206"/>
    </source>
</evidence>
<proteinExistence type="predicted"/>
<gene>
    <name evidence="1" type="ordered locus">Cyan7822_1496</name>
</gene>
<keyword evidence="2" id="KW-1185">Reference proteome</keyword>
<dbReference type="eggNOG" id="ENOG502Z830">
    <property type="taxonomic scope" value="Bacteria"/>
</dbReference>
<dbReference type="AlphaFoldDB" id="E0U5A2"/>
<dbReference type="EMBL" id="CP002198">
    <property type="protein sequence ID" value="ADN13492.1"/>
    <property type="molecule type" value="Genomic_DNA"/>
</dbReference>
<name>E0U5A2_GLOV7</name>